<evidence type="ECO:0000313" key="7">
    <source>
        <dbReference type="RefSeq" id="XP_031572762.1"/>
    </source>
</evidence>
<comment type="similarity">
    <text evidence="2">Belongs to the lin-54 family.</text>
</comment>
<dbReference type="GeneID" id="116306807"/>
<organism evidence="6 7">
    <name type="scientific">Actinia tenebrosa</name>
    <name type="common">Australian red waratah sea anemone</name>
    <dbReference type="NCBI Taxonomy" id="6105"/>
    <lineage>
        <taxon>Eukaryota</taxon>
        <taxon>Metazoa</taxon>
        <taxon>Cnidaria</taxon>
        <taxon>Anthozoa</taxon>
        <taxon>Hexacorallia</taxon>
        <taxon>Actiniaria</taxon>
        <taxon>Actiniidae</taxon>
        <taxon>Actinia</taxon>
    </lineage>
</organism>
<evidence type="ECO:0000256" key="4">
    <source>
        <dbReference type="SAM" id="MobiDB-lite"/>
    </source>
</evidence>
<feature type="compositionally biased region" description="Polar residues" evidence="4">
    <location>
        <begin position="289"/>
        <end position="298"/>
    </location>
</feature>
<dbReference type="Pfam" id="PF03638">
    <property type="entry name" value="TCR"/>
    <property type="match status" value="2"/>
</dbReference>
<dbReference type="SMART" id="SM01114">
    <property type="entry name" value="CXC"/>
    <property type="match status" value="2"/>
</dbReference>
<gene>
    <name evidence="7" type="primary">LOC116306807</name>
</gene>
<dbReference type="KEGG" id="aten:116306807"/>
<evidence type="ECO:0000259" key="5">
    <source>
        <dbReference type="PROSITE" id="PS51634"/>
    </source>
</evidence>
<keyword evidence="3" id="KW-0539">Nucleus</keyword>
<protein>
    <submittedName>
        <fullName evidence="7">Protein lin-54 homolog</fullName>
    </submittedName>
</protein>
<dbReference type="InterPro" id="IPR005172">
    <property type="entry name" value="CRC"/>
</dbReference>
<reference evidence="7" key="1">
    <citation type="submission" date="2025-08" db="UniProtKB">
        <authorList>
            <consortium name="RefSeq"/>
        </authorList>
    </citation>
    <scope>IDENTIFICATION</scope>
    <source>
        <tissue evidence="7">Tentacle</tissue>
    </source>
</reference>
<dbReference type="FunCoup" id="A0A6P8IZZ7">
    <property type="interactions" value="2325"/>
</dbReference>
<feature type="region of interest" description="Disordered" evidence="4">
    <location>
        <begin position="289"/>
        <end position="311"/>
    </location>
</feature>
<proteinExistence type="inferred from homology"/>
<name>A0A6P8IZZ7_ACTTE</name>
<dbReference type="PROSITE" id="PS51634">
    <property type="entry name" value="CRC"/>
    <property type="match status" value="1"/>
</dbReference>
<dbReference type="InterPro" id="IPR033467">
    <property type="entry name" value="Tesmin/TSO1-like_CXC"/>
</dbReference>
<evidence type="ECO:0000256" key="1">
    <source>
        <dbReference type="ARBA" id="ARBA00004123"/>
    </source>
</evidence>
<sequence>MEKIITVKQEPVDDNVILQSFTIPSTNTDNTQLLVTTNQETARDKGGDVKGENVSSTGSVAITTNQVPGVPKTTAVPIPIVSTMNQPISPMVVISGSPVKLTQIRPSRSVVSGSTGQLSGVQLQGQGIKGNVRFFQVQNVNPTSKQPISVKLTGSPSKQGQTHQLQKVIPINLATTGNQVVTSSHITMATSGSGGATVRSIAPKMNIAPAPTISQTIQLAPKPQVTANLGQGQQQRFIIPAIAPNMSTGNNIQFPHGVISGGVVYLPQQAIASGGYPIAVPLSANAFPDNQTNTSMNGTSPESSPPTRPRKPCNCTKSQCLKLYCDCFAQGEFCSNCNCINCFNNMEHEKERSKAIKACLERNPHAFHPKIGKGKVGESERRHNKGCHCKRSGCLKNYCECYEAKILCTSLCKCTGCKNFEESPERKTLMHLADAAEVRVNQQNAAKTKLESQIEDLPTRPSIKTSSGERLPFSFVTNEVAQATCQCLVAQAAEAEKMGLSPAMTEKMILEEFGRSLLQIIHTASKTKAQH</sequence>
<dbReference type="PANTHER" id="PTHR12446:SF34">
    <property type="entry name" value="PROTEIN LIN-54 HOMOLOG"/>
    <property type="match status" value="1"/>
</dbReference>
<comment type="subcellular location">
    <subcellularLocation>
        <location evidence="1">Nucleus</location>
    </subcellularLocation>
</comment>
<dbReference type="OrthoDB" id="5976031at2759"/>
<keyword evidence="6" id="KW-1185">Reference proteome</keyword>
<feature type="domain" description="CRC" evidence="5">
    <location>
        <begin position="309"/>
        <end position="422"/>
    </location>
</feature>
<dbReference type="GO" id="GO:0005634">
    <property type="term" value="C:nucleus"/>
    <property type="evidence" value="ECO:0007669"/>
    <property type="project" value="UniProtKB-SubCell"/>
</dbReference>
<dbReference type="InParanoid" id="A0A6P8IZZ7"/>
<dbReference type="RefSeq" id="XP_031572762.1">
    <property type="nucleotide sequence ID" value="XM_031716902.1"/>
</dbReference>
<dbReference type="PANTHER" id="PTHR12446">
    <property type="entry name" value="TESMIN/TSO1-RELATED"/>
    <property type="match status" value="1"/>
</dbReference>
<dbReference type="AlphaFoldDB" id="A0A6P8IZZ7"/>
<dbReference type="InterPro" id="IPR028307">
    <property type="entry name" value="Lin-54_fam"/>
</dbReference>
<accession>A0A6P8IZZ7</accession>
<evidence type="ECO:0000313" key="6">
    <source>
        <dbReference type="Proteomes" id="UP000515163"/>
    </source>
</evidence>
<dbReference type="Proteomes" id="UP000515163">
    <property type="component" value="Unplaced"/>
</dbReference>
<evidence type="ECO:0000256" key="2">
    <source>
        <dbReference type="ARBA" id="ARBA00007267"/>
    </source>
</evidence>
<dbReference type="GO" id="GO:0006355">
    <property type="term" value="P:regulation of DNA-templated transcription"/>
    <property type="evidence" value="ECO:0007669"/>
    <property type="project" value="TreeGrafter"/>
</dbReference>
<evidence type="ECO:0000256" key="3">
    <source>
        <dbReference type="ARBA" id="ARBA00023242"/>
    </source>
</evidence>